<dbReference type="Proteomes" id="UP000594262">
    <property type="component" value="Unplaced"/>
</dbReference>
<feature type="transmembrane region" description="Helical" evidence="1">
    <location>
        <begin position="40"/>
        <end position="59"/>
    </location>
</feature>
<dbReference type="AlphaFoldDB" id="A0A7M5V9H7"/>
<feature type="transmembrane region" description="Helical" evidence="1">
    <location>
        <begin position="288"/>
        <end position="311"/>
    </location>
</feature>
<keyword evidence="1" id="KW-0472">Membrane</keyword>
<reference evidence="2" key="1">
    <citation type="submission" date="2021-01" db="UniProtKB">
        <authorList>
            <consortium name="EnsemblMetazoa"/>
        </authorList>
    </citation>
    <scope>IDENTIFICATION</scope>
</reference>
<name>A0A7M5V9H7_9CNID</name>
<accession>A0A7M5V9H7</accession>
<keyword evidence="3" id="KW-1185">Reference proteome</keyword>
<protein>
    <submittedName>
        <fullName evidence="2">Uncharacterized protein</fullName>
    </submittedName>
</protein>
<keyword evidence="1" id="KW-1133">Transmembrane helix</keyword>
<feature type="transmembrane region" description="Helical" evidence="1">
    <location>
        <begin position="345"/>
        <end position="370"/>
    </location>
</feature>
<sequence length="392" mass="45433">MNGSSTRNDTFCYDLPIAVGNSTFCGLTEKWSPRFSEGKLLAMAIIPVFVYWIILFKMIKELYKSILESWEKHIDKTTKEYWALSTAQNPYQYLEGVELLYKEEKWAAAVNSSWIYYFKNHISNLSAFLRRSNEVGFILRAKSYFSLVVLVLVKYFWDAIDLTLDVYIFYRLERGDILDTVIYRNDHVNDSIYAFAVLGCLTKIGAWKLYQISAISKEEEYLSYIKNVIVLSGFLYEDGPELILEYFYVEKYITSYTALMVAKDCMIAFLLVQTAIKTMASCFREYKGILVNVVVLFSVLSSILRVAGSLYQYITKKLRRSCFEITEGKILQTPFDSECMRGIDYAVLITSLVPLSVLLVLISMLFVMLVKDRKCYEVNISDEEVDFVTRYT</sequence>
<organism evidence="2 3">
    <name type="scientific">Clytia hemisphaerica</name>
    <dbReference type="NCBI Taxonomy" id="252671"/>
    <lineage>
        <taxon>Eukaryota</taxon>
        <taxon>Metazoa</taxon>
        <taxon>Cnidaria</taxon>
        <taxon>Hydrozoa</taxon>
        <taxon>Hydroidolina</taxon>
        <taxon>Leptothecata</taxon>
        <taxon>Obeliida</taxon>
        <taxon>Clytiidae</taxon>
        <taxon>Clytia</taxon>
    </lineage>
</organism>
<evidence type="ECO:0000256" key="1">
    <source>
        <dbReference type="SAM" id="Phobius"/>
    </source>
</evidence>
<dbReference type="EnsemblMetazoa" id="CLYHEMT004829.1">
    <property type="protein sequence ID" value="CLYHEMP004829.1"/>
    <property type="gene ID" value="CLYHEMG004829"/>
</dbReference>
<proteinExistence type="predicted"/>
<evidence type="ECO:0000313" key="2">
    <source>
        <dbReference type="EnsemblMetazoa" id="CLYHEMP004829.1"/>
    </source>
</evidence>
<evidence type="ECO:0000313" key="3">
    <source>
        <dbReference type="Proteomes" id="UP000594262"/>
    </source>
</evidence>
<keyword evidence="1" id="KW-0812">Transmembrane</keyword>